<gene>
    <name evidence="1" type="ORF">QE382_003906</name>
</gene>
<protein>
    <submittedName>
        <fullName evidence="1">Uncharacterized protein</fullName>
    </submittedName>
</protein>
<keyword evidence="2" id="KW-1185">Reference proteome</keyword>
<accession>A0ABU0UAQ6</accession>
<dbReference type="EMBL" id="JAUTBA010000001">
    <property type="protein sequence ID" value="MDQ1151922.1"/>
    <property type="molecule type" value="Genomic_DNA"/>
</dbReference>
<dbReference type="Proteomes" id="UP001244640">
    <property type="component" value="Unassembled WGS sequence"/>
</dbReference>
<evidence type="ECO:0000313" key="2">
    <source>
        <dbReference type="Proteomes" id="UP001244640"/>
    </source>
</evidence>
<evidence type="ECO:0000313" key="1">
    <source>
        <dbReference type="EMBL" id="MDQ1151922.1"/>
    </source>
</evidence>
<comment type="caution">
    <text evidence="1">The sequence shown here is derived from an EMBL/GenBank/DDBJ whole genome shotgun (WGS) entry which is preliminary data.</text>
</comment>
<organism evidence="1 2">
    <name type="scientific">Sphingobacterium zeae</name>
    <dbReference type="NCBI Taxonomy" id="1776859"/>
    <lineage>
        <taxon>Bacteria</taxon>
        <taxon>Pseudomonadati</taxon>
        <taxon>Bacteroidota</taxon>
        <taxon>Sphingobacteriia</taxon>
        <taxon>Sphingobacteriales</taxon>
        <taxon>Sphingobacteriaceae</taxon>
        <taxon>Sphingobacterium</taxon>
    </lineage>
</organism>
<name>A0ABU0UAQ6_9SPHI</name>
<sequence length="488" mass="55563">MKINKYGIMASVVLLLGLLYYSCTPKSKLIEKLEELSANGTLDCQDLEQLTIYVQQNKEDRSFKKLIKNGQADKIAIQNYMRKNGNKAKLNIDQCGEVKTTPTFAIYLENSASMDGYVSGVSNFESVLSDILIGLNYHYDKNNIKFNFINSEIYPAEVSNVNTFFSSLEPGKAPFKVGNQFVSELNQCFEKVLSETKDNGVSIFVSDCIYSLGKGRSTQQGLILEENMTKSAFMQRLKQSDLSTCILQFTSGFNGTYYDYNNQKTKLQHAERPYYIWIIGADNSVQNLLSKVRFADMKGYQNSYFLKGNHGTEPSTQYLSGTNRIGRAVYRSQEPKDIKDIQFVNGVFQYSITADMSSFPDRMSVLENRNYVLSPGATLVSVQEIPFNNQPTLIHQNDWQRIKDNKFTHLITVKVNQKEFPDELTIAYKNTMPSWVDRSSNTDDSAIKQTTQQTFGLRNLIHGVTEAYKTHNNNQDILFQIKYNLAIK</sequence>
<reference evidence="1 2" key="1">
    <citation type="submission" date="2023-07" db="EMBL/GenBank/DDBJ databases">
        <title>Functional and genomic diversity of the sorghum phyllosphere microbiome.</title>
        <authorList>
            <person name="Shade A."/>
        </authorList>
    </citation>
    <scope>NUCLEOTIDE SEQUENCE [LARGE SCALE GENOMIC DNA]</scope>
    <source>
        <strain evidence="1 2">SORGH_AS_0892</strain>
    </source>
</reference>
<dbReference type="RefSeq" id="WP_307187333.1">
    <property type="nucleotide sequence ID" value="NZ_JAUTBA010000001.1"/>
</dbReference>
<proteinExistence type="predicted"/>